<dbReference type="Gene3D" id="3.40.50.1820">
    <property type="entry name" value="alpha/beta hydrolase"/>
    <property type="match status" value="1"/>
</dbReference>
<keyword evidence="6" id="KW-1185">Reference proteome</keyword>
<dbReference type="UniPathway" id="UPA00079"/>
<evidence type="ECO:0000256" key="3">
    <source>
        <dbReference type="HAMAP-Rule" id="MF_01660"/>
    </source>
</evidence>
<gene>
    <name evidence="3" type="primary">menH</name>
    <name evidence="5" type="ORF">N781_07430</name>
</gene>
<comment type="pathway">
    <text evidence="3">Quinol/quinone metabolism; menaquinone biosynthesis.</text>
</comment>
<dbReference type="eggNOG" id="COG0596">
    <property type="taxonomic scope" value="Bacteria"/>
</dbReference>
<evidence type="ECO:0000313" key="5">
    <source>
        <dbReference type="EMBL" id="KGX89514.1"/>
    </source>
</evidence>
<reference evidence="5 6" key="1">
    <citation type="submission" date="2013-08" db="EMBL/GenBank/DDBJ databases">
        <authorList>
            <person name="Huang J."/>
            <person name="Wang G."/>
        </authorList>
    </citation>
    <scope>NUCLEOTIDE SEQUENCE [LARGE SCALE GENOMIC DNA]</scope>
    <source>
        <strain evidence="5 6">JSM 076056</strain>
    </source>
</reference>
<comment type="caution">
    <text evidence="5">The sequence shown here is derived from an EMBL/GenBank/DDBJ whole genome shotgun (WGS) entry which is preliminary data.</text>
</comment>
<proteinExistence type="inferred from homology"/>
<dbReference type="PRINTS" id="PR00412">
    <property type="entry name" value="EPOXHYDRLASE"/>
</dbReference>
<dbReference type="EC" id="4.2.99.20" evidence="3"/>
<dbReference type="InterPro" id="IPR000639">
    <property type="entry name" value="Epox_hydrolase-like"/>
</dbReference>
<comment type="pathway">
    <text evidence="3">Quinol/quinone metabolism; 1,4-dihydroxy-2-naphthoate biosynthesis; 1,4-dihydroxy-2-naphthoate from chorismate: step 3/7.</text>
</comment>
<keyword evidence="1 3" id="KW-0474">Menaquinone biosynthesis</keyword>
<sequence length="269" mass="30481">MRYSINGNDYDVHVAGEGEPILLLHGFTGKKETWSTFQEEWSKRYRTIAVDLPGHGGTEVNAPFTMENVCKDLSFLLDELSMKDVHILGYSMGGRTALSFAMMYPNRVRTLMLESASPGLRASHEQLMRQTKDEQLAKEIERNGIVAFVDRWERLPMFSSQLTLPEETKQQIRSERLTQSEFGLAASLRGMGTGIQPSWWDAIGDFHRPVLLITGELDEKFTTIAEEMRSVLSSATHKIVSQSGHAIHVEQPRKFVKIVEDFIQSNGFE</sequence>
<evidence type="ECO:0000313" key="6">
    <source>
        <dbReference type="Proteomes" id="UP000030528"/>
    </source>
</evidence>
<dbReference type="InterPro" id="IPR000073">
    <property type="entry name" value="AB_hydrolase_1"/>
</dbReference>
<dbReference type="UniPathway" id="UPA01057">
    <property type="reaction ID" value="UER00900"/>
</dbReference>
<dbReference type="PANTHER" id="PTHR42916:SF1">
    <property type="entry name" value="PROTEIN PHYLLO, CHLOROPLASTIC"/>
    <property type="match status" value="1"/>
</dbReference>
<dbReference type="RefSeq" id="WP_026801402.1">
    <property type="nucleotide sequence ID" value="NZ_AULI01000016.1"/>
</dbReference>
<dbReference type="PANTHER" id="PTHR42916">
    <property type="entry name" value="2-SUCCINYL-5-ENOLPYRUVYL-6-HYDROXY-3-CYCLOHEXENE-1-CARBOXYLATE SYNTHASE"/>
    <property type="match status" value="1"/>
</dbReference>
<dbReference type="NCBIfam" id="TIGR03695">
    <property type="entry name" value="menH_SHCHC"/>
    <property type="match status" value="1"/>
</dbReference>
<dbReference type="HAMAP" id="MF_01660">
    <property type="entry name" value="MenH"/>
    <property type="match status" value="1"/>
</dbReference>
<name>A0A0A5GBZ4_9BACI</name>
<dbReference type="SUPFAM" id="SSF53474">
    <property type="entry name" value="alpha/beta-Hydrolases"/>
    <property type="match status" value="1"/>
</dbReference>
<feature type="domain" description="AB hydrolase-1" evidence="4">
    <location>
        <begin position="20"/>
        <end position="251"/>
    </location>
</feature>
<comment type="subunit">
    <text evidence="3">Monomer.</text>
</comment>
<comment type="function">
    <text evidence="3">Catalyzes a proton abstraction reaction that results in 2,5-elimination of pyruvate from 2-succinyl-5-enolpyruvyl-6-hydroxy-3-cyclohexene-1-carboxylate (SEPHCHC) and the formation of 2-succinyl-6-hydroxy-2,4-cyclohexadiene-1-carboxylate (SHCHC).</text>
</comment>
<dbReference type="EMBL" id="AVPE01000022">
    <property type="protein sequence ID" value="KGX89514.1"/>
    <property type="molecule type" value="Genomic_DNA"/>
</dbReference>
<comment type="similarity">
    <text evidence="3">Belongs to the AB hydrolase superfamily. MenH family.</text>
</comment>
<protein>
    <recommendedName>
        <fullName evidence="3">Putative 2-succinyl-6-hydroxy-2,4-cyclohexadiene-1-carboxylate synthase</fullName>
        <shortName evidence="3">SHCHC synthase</shortName>
        <ecNumber evidence="3">4.2.99.20</ecNumber>
    </recommendedName>
</protein>
<accession>A0A0A5GBZ4</accession>
<organism evidence="5 6">
    <name type="scientific">Pontibacillus halophilus JSM 076056 = DSM 19796</name>
    <dbReference type="NCBI Taxonomy" id="1385510"/>
    <lineage>
        <taxon>Bacteria</taxon>
        <taxon>Bacillati</taxon>
        <taxon>Bacillota</taxon>
        <taxon>Bacilli</taxon>
        <taxon>Bacillales</taxon>
        <taxon>Bacillaceae</taxon>
        <taxon>Pontibacillus</taxon>
    </lineage>
</organism>
<dbReference type="GO" id="GO:0070205">
    <property type="term" value="F:2-succinyl-6-hydroxy-2,4-cyclohexadiene-1-carboxylate synthase activity"/>
    <property type="evidence" value="ECO:0007669"/>
    <property type="project" value="UniProtKB-UniRule"/>
</dbReference>
<dbReference type="OrthoDB" id="9808398at2"/>
<dbReference type="InterPro" id="IPR029058">
    <property type="entry name" value="AB_hydrolase_fold"/>
</dbReference>
<evidence type="ECO:0000259" key="4">
    <source>
        <dbReference type="Pfam" id="PF00561"/>
    </source>
</evidence>
<comment type="catalytic activity">
    <reaction evidence="3">
        <text>5-enolpyruvoyl-6-hydroxy-2-succinyl-cyclohex-3-ene-1-carboxylate = (1R,6R)-6-hydroxy-2-succinyl-cyclohexa-2,4-diene-1-carboxylate + pyruvate</text>
        <dbReference type="Rhea" id="RHEA:25597"/>
        <dbReference type="ChEBI" id="CHEBI:15361"/>
        <dbReference type="ChEBI" id="CHEBI:58689"/>
        <dbReference type="ChEBI" id="CHEBI:58818"/>
        <dbReference type="EC" id="4.2.99.20"/>
    </reaction>
</comment>
<evidence type="ECO:0000256" key="2">
    <source>
        <dbReference type="ARBA" id="ARBA00023239"/>
    </source>
</evidence>
<evidence type="ECO:0000256" key="1">
    <source>
        <dbReference type="ARBA" id="ARBA00022428"/>
    </source>
</evidence>
<dbReference type="STRING" id="1385510.GCA_000425205_03180"/>
<dbReference type="PRINTS" id="PR00111">
    <property type="entry name" value="ABHYDROLASE"/>
</dbReference>
<dbReference type="AlphaFoldDB" id="A0A0A5GBZ4"/>
<dbReference type="Proteomes" id="UP000030528">
    <property type="component" value="Unassembled WGS sequence"/>
</dbReference>
<dbReference type="InterPro" id="IPR022485">
    <property type="entry name" value="SHCHC_synthase_MenH"/>
</dbReference>
<keyword evidence="2 3" id="KW-0456">Lyase</keyword>
<dbReference type="Pfam" id="PF00561">
    <property type="entry name" value="Abhydrolase_1"/>
    <property type="match status" value="1"/>
</dbReference>
<dbReference type="GO" id="GO:0009234">
    <property type="term" value="P:menaquinone biosynthetic process"/>
    <property type="evidence" value="ECO:0007669"/>
    <property type="project" value="UniProtKB-UniRule"/>
</dbReference>